<evidence type="ECO:0000313" key="6">
    <source>
        <dbReference type="EMBL" id="SHF88965.1"/>
    </source>
</evidence>
<dbReference type="RefSeq" id="WP_072858853.1">
    <property type="nucleotide sequence ID" value="NZ_FQUE01000019.1"/>
</dbReference>
<name>A0A1M5FBM6_LOKAT</name>
<dbReference type="Gene3D" id="1.10.640.10">
    <property type="entry name" value="Haem peroxidase domain superfamily, animal type"/>
    <property type="match status" value="2"/>
</dbReference>
<proteinExistence type="predicted"/>
<dbReference type="GO" id="GO:0007156">
    <property type="term" value="P:homophilic cell adhesion via plasma membrane adhesion molecules"/>
    <property type="evidence" value="ECO:0007669"/>
    <property type="project" value="InterPro"/>
</dbReference>
<organism evidence="6 7">
    <name type="scientific">Loktanella atrilutea</name>
    <dbReference type="NCBI Taxonomy" id="366533"/>
    <lineage>
        <taxon>Bacteria</taxon>
        <taxon>Pseudomonadati</taxon>
        <taxon>Pseudomonadota</taxon>
        <taxon>Alphaproteobacteria</taxon>
        <taxon>Rhodobacterales</taxon>
        <taxon>Roseobacteraceae</taxon>
        <taxon>Loktanella</taxon>
    </lineage>
</organism>
<dbReference type="EMBL" id="FQUE01000019">
    <property type="protein sequence ID" value="SHF88965.1"/>
    <property type="molecule type" value="Genomic_DNA"/>
</dbReference>
<dbReference type="Pfam" id="PF00353">
    <property type="entry name" value="HemolysinCabind"/>
    <property type="match status" value="9"/>
</dbReference>
<dbReference type="Gene3D" id="2.60.120.260">
    <property type="entry name" value="Galactose-binding domain-like"/>
    <property type="match status" value="1"/>
</dbReference>
<keyword evidence="7" id="KW-1185">Reference proteome</keyword>
<evidence type="ECO:0000313" key="7">
    <source>
        <dbReference type="Proteomes" id="UP000183987"/>
    </source>
</evidence>
<dbReference type="InterPro" id="IPR019791">
    <property type="entry name" value="Haem_peroxidase_animal"/>
</dbReference>
<dbReference type="SUPFAM" id="SSF51120">
    <property type="entry name" value="beta-Roll"/>
    <property type="match status" value="4"/>
</dbReference>
<dbReference type="InterPro" id="IPR002126">
    <property type="entry name" value="Cadherin-like_dom"/>
</dbReference>
<dbReference type="CDD" id="cd09821">
    <property type="entry name" value="An_peroxidase_bacterial_2"/>
    <property type="match status" value="1"/>
</dbReference>
<dbReference type="InterPro" id="IPR018247">
    <property type="entry name" value="EF_Hand_1_Ca_BS"/>
</dbReference>
<dbReference type="GO" id="GO:0020037">
    <property type="term" value="F:heme binding"/>
    <property type="evidence" value="ECO:0007669"/>
    <property type="project" value="InterPro"/>
</dbReference>
<dbReference type="OrthoDB" id="733404at2"/>
<evidence type="ECO:0000256" key="3">
    <source>
        <dbReference type="ARBA" id="ARBA00023180"/>
    </source>
</evidence>
<reference evidence="7" key="1">
    <citation type="submission" date="2016-11" db="EMBL/GenBank/DDBJ databases">
        <authorList>
            <person name="Varghese N."/>
            <person name="Submissions S."/>
        </authorList>
    </citation>
    <scope>NUCLEOTIDE SEQUENCE [LARGE SCALE GENOMIC DNA]</scope>
    <source>
        <strain evidence="7">DSM 29326</strain>
    </source>
</reference>
<accession>A0A1M5FBM6</accession>
<dbReference type="SUPFAM" id="SSF48113">
    <property type="entry name" value="Heme-dependent peroxidases"/>
    <property type="match status" value="1"/>
</dbReference>
<dbReference type="PANTHER" id="PTHR11475">
    <property type="entry name" value="OXIDASE/PEROXIDASE"/>
    <property type="match status" value="1"/>
</dbReference>
<dbReference type="InterPro" id="IPR010255">
    <property type="entry name" value="Haem_peroxidase_sf"/>
</dbReference>
<dbReference type="PRINTS" id="PR00313">
    <property type="entry name" value="CABNDNGRPT"/>
</dbReference>
<feature type="region of interest" description="Disordered" evidence="4">
    <location>
        <begin position="92"/>
        <end position="111"/>
    </location>
</feature>
<keyword evidence="2" id="KW-0964">Secreted</keyword>
<dbReference type="GO" id="GO:0005576">
    <property type="term" value="C:extracellular region"/>
    <property type="evidence" value="ECO:0007669"/>
    <property type="project" value="UniProtKB-SubCell"/>
</dbReference>
<dbReference type="GO" id="GO:0005509">
    <property type="term" value="F:calcium ion binding"/>
    <property type="evidence" value="ECO:0007669"/>
    <property type="project" value="InterPro"/>
</dbReference>
<dbReference type="InterPro" id="IPR011049">
    <property type="entry name" value="Serralysin-like_metalloprot_C"/>
</dbReference>
<evidence type="ECO:0000256" key="4">
    <source>
        <dbReference type="SAM" id="MobiDB-lite"/>
    </source>
</evidence>
<dbReference type="GO" id="GO:0016020">
    <property type="term" value="C:membrane"/>
    <property type="evidence" value="ECO:0007669"/>
    <property type="project" value="InterPro"/>
</dbReference>
<dbReference type="Pfam" id="PF03098">
    <property type="entry name" value="An_peroxidase"/>
    <property type="match status" value="2"/>
</dbReference>
<dbReference type="InterPro" id="IPR018511">
    <property type="entry name" value="Hemolysin-typ_Ca-bd_CS"/>
</dbReference>
<evidence type="ECO:0000256" key="2">
    <source>
        <dbReference type="ARBA" id="ARBA00022525"/>
    </source>
</evidence>
<feature type="domain" description="Cadherin" evidence="5">
    <location>
        <begin position="1705"/>
        <end position="1832"/>
    </location>
</feature>
<dbReference type="PROSITE" id="PS00330">
    <property type="entry name" value="HEMOLYSIN_CALCIUM"/>
    <property type="match status" value="2"/>
</dbReference>
<evidence type="ECO:0000256" key="1">
    <source>
        <dbReference type="ARBA" id="ARBA00004613"/>
    </source>
</evidence>
<gene>
    <name evidence="6" type="ORF">SAMN05444339_1196</name>
</gene>
<dbReference type="STRING" id="366533.SAMN05444339_1196"/>
<dbReference type="PANTHER" id="PTHR11475:SF4">
    <property type="entry name" value="CHORION PEROXIDASE"/>
    <property type="match status" value="1"/>
</dbReference>
<dbReference type="InterPro" id="IPR037120">
    <property type="entry name" value="Haem_peroxidase_sf_animal"/>
</dbReference>
<comment type="subcellular location">
    <subcellularLocation>
        <location evidence="1">Secreted</location>
    </subcellularLocation>
</comment>
<protein>
    <submittedName>
        <fullName evidence="6">Ca2+-binding protein, RTX toxin-related</fullName>
    </submittedName>
</protein>
<dbReference type="GO" id="GO:0004601">
    <property type="term" value="F:peroxidase activity"/>
    <property type="evidence" value="ECO:0007669"/>
    <property type="project" value="InterPro"/>
</dbReference>
<dbReference type="GO" id="GO:0006979">
    <property type="term" value="P:response to oxidative stress"/>
    <property type="evidence" value="ECO:0007669"/>
    <property type="project" value="InterPro"/>
</dbReference>
<dbReference type="Gene3D" id="2.150.10.10">
    <property type="entry name" value="Serralysin-like metalloprotease, C-terminal"/>
    <property type="match status" value="4"/>
</dbReference>
<dbReference type="Proteomes" id="UP000183987">
    <property type="component" value="Unassembled WGS sequence"/>
</dbReference>
<dbReference type="InterPro" id="IPR001343">
    <property type="entry name" value="Hemolysn_Ca-bd"/>
</dbReference>
<dbReference type="PROSITE" id="PS00018">
    <property type="entry name" value="EF_HAND_1"/>
    <property type="match status" value="2"/>
</dbReference>
<sequence>MATTDFNVNQDDLAFILRNIKVAEAHSGGMSLTAAIQAAYGVDANDANILPAGLRTVSGAYNNLAPGKELWGAADTAFPRITDPAFVTDAQGSIDFDGPGPAPAQSQGDYSKTGNVIDSAPRTISNLIVNQTIDNPAAVAAWFANPLTLDAFHDRYGPNAIPVDPKDTVISITDASFEATSLAVGAPGVISDTRGNYTTTAPAGWTIAGGGGLFAPSAEIISASGHTGGNVAYLQGGGVLSQTMTGVVLATGGTVNMSLNIGDRTDMGWTGGEARLVDTNGNVLATVALPDPGDGQWSNVTLTSGPIPTTSNGLGVRIEIANTGSNQILIDNVAATVFGPNEIAIDNIDIANIPNQSPDIGLSPGFNSWMTFFGQFFDHGLDLVTKAENGTVYIPLNPDDPLIAGNDRILGTADDLSPNLRFMAVTRAKIDANGNAENTTTPFIDQNQTYTSHPSHHVFLREYVMGDAIDGKGLRPLSTGHLLDGQQPGTIATWADIKAQAASKLGILLNDFDAHNAPLLVTDEYGEFVRGPNGYPMMVMTDGTTREGNPAAPITTVGAVLTGHQFLVDIAHHAAPGTFDPDHNPGTANSVTQIADFDRLDVNGDGQSDQADVDLLGSKLADVNSDGVIDAADLADVNLDGVINAADLVADDHNPFTYDNEMLDAHYVTGDGRGNENIALTAVHSVFHAEHNRLVEENKLTILKSAAGGDLTFLNEWLLVHVTEVPADTSTLLWDGERMFQAARFVTEMQYQHLVFEEFARRIQPNVDPFVFTNTPDMDPSIIAEFAHTVYRFGHSMLNDTVDRLDNNLNPLAASGEQATLIEAFLNPQMFAASGADVSEIIANVVRGAVGDVGNEIDEFVVPALQSNLLGLPLDLAAINIARGRETGIKSLNEIRKELYHDYGLADLKPYTSWLDFAQHMKHPQSLVNFIAAYGTHATITNAETLEDKRAAAWELITGRTLEGAPSSLATADRLDFLQARGAYATTALGGMNNVDLWIGGLAEELNEFGGMLGSTFNFIFEYQLEHLQTGDRFYYLSRTQGTNLLNQLEPNTFTDLVMRNSDLSDDYATHLNGTLFTTPDYIFELDRGIAERHDVDPEHDDPFLQMIDPKVVRIQSGVVDANGHDVGGTLKFSGGEHVVLGGTEGKDTLYGDKGIDTLWGDGDDDYLNAGMESDNVFGGAGDDIIEDPFGDDVLRGGAGDDVISAGTGLDLIFGDEGSDFIIMGMDDKEAFGGEDNDFMLGGTGNELVQGGEGDDWLEGGDGFDTLAGDNSQLFFNSTIVGHDVMWGQGNDTDYDGESGDDIMLSGPGIQRFNGMFGFDWAIAKHDTQGVDFDFGIPLFVNDPGFILRDRFDLVEGGSGWKFDDVIAGDDRGNSQVDIGIDAAWEKHTLDRDGIDRIAGLAELLEVVDQANAQFRDGNILLGGDGNDRLQGNGGYDVIDGDAWMNVRLAIAPGENGAPPVTTAESLAELVPYMLNGTIKPSQISIVREILYDQTPNDNIDTAVYRGSRAEYLIEGADTMTIDGQVVDGIGIVYDANKDGFISIMDLDDGVTGATVNGVTLQSRNLVVDDTDRLKNIERLEFADQTVDIGPATHAAFGTVTINDPTPFDDGTAVLVTPYVGQTLTATLTDAFDIDGLTLDAQGNPIGLTFEWQQQIENGNTGWQTIGVGLTHVVQPGTAGQIMRAVAVFKDNSGVTERIASGQTDNVELPLAVNENATAGTVVALRVPFDAAAVGVPSAAVSHVILPGQDAGGRFQIIQNGVESNGTPRYSIVVASPAPVMDYERQDPFQTVDNQYQIVVQSIDTRDGTIIDTRQLTILLNDVAEAILPPSDLHLNVVDQADATLPGIGLLGTLSAVDDNHVSGFTYRLVSGGPDFAVTAAGEISRLNTPLAINSVYEIAVEVRAPDGLTRTETITIQTGSDLVNTITLTGTNDHLAFGGQRNDVITGSTGDDEIFGQAGSDRLFGGDGNDRLSGGSGVDAIFGDAGNDVITGDLNNDSIFGGAGDDTIIWNALNGTAADGRDFIDGGDNGAGGDTFVVNGRADRVEQYRIYTVVEAIAAGATGLSPNTEIVITRGNAAVFNSRIIAELDNIEEIVVDMAAIDPTAGAVVVNGSRVDVIGDFTTTSLRTSTIHIEGGAGADTVDFSALTSIHRIVFNSNGGVDTVIGEARQQDVIDVVLTSPLDVEVKINGSGVADELTGDARIDIINGLGGNDILTGMGNDDRISGGSGDDRFVAGLDDGNDYYNGGSGSDTLDMSMITANITANLNGGSASRTNIFSAQTGDDSTISIENIVTGNGNDTIIAGNVANVIDGGTGADTFSFGSAKAANGDTLLSFEPGDRIDLSGFDANTGVKGVQQFTLVTDAITDRGQILVSSETRDDGIYTVVSGNVSGNTATDFKIGIKGQHDLTLSDFTF</sequence>
<dbReference type="PROSITE" id="PS50292">
    <property type="entry name" value="PEROXIDASE_3"/>
    <property type="match status" value="1"/>
</dbReference>
<keyword evidence="3" id="KW-0325">Glycoprotein</keyword>
<evidence type="ECO:0000259" key="5">
    <source>
        <dbReference type="PROSITE" id="PS50268"/>
    </source>
</evidence>
<dbReference type="PROSITE" id="PS50268">
    <property type="entry name" value="CADHERIN_2"/>
    <property type="match status" value="1"/>
</dbReference>